<evidence type="ECO:0000313" key="1">
    <source>
        <dbReference type="EMBL" id="KAK6948271.1"/>
    </source>
</evidence>
<dbReference type="Proteomes" id="UP001369815">
    <property type="component" value="Unassembled WGS sequence"/>
</dbReference>
<keyword evidence="2" id="KW-1185">Reference proteome</keyword>
<organism evidence="1 2">
    <name type="scientific">Daldinia eschscholtzii</name>
    <dbReference type="NCBI Taxonomy" id="292717"/>
    <lineage>
        <taxon>Eukaryota</taxon>
        <taxon>Fungi</taxon>
        <taxon>Dikarya</taxon>
        <taxon>Ascomycota</taxon>
        <taxon>Pezizomycotina</taxon>
        <taxon>Sordariomycetes</taxon>
        <taxon>Xylariomycetidae</taxon>
        <taxon>Xylariales</taxon>
        <taxon>Hypoxylaceae</taxon>
        <taxon>Daldinia</taxon>
    </lineage>
</organism>
<evidence type="ECO:0000313" key="2">
    <source>
        <dbReference type="Proteomes" id="UP001369815"/>
    </source>
</evidence>
<comment type="caution">
    <text evidence="1">The sequence shown here is derived from an EMBL/GenBank/DDBJ whole genome shotgun (WGS) entry which is preliminary data.</text>
</comment>
<dbReference type="AlphaFoldDB" id="A0AAX6M7U3"/>
<name>A0AAX6M7U3_9PEZI</name>
<reference evidence="1 2" key="1">
    <citation type="journal article" date="2024" name="Front Chem Biol">
        <title>Unveiling the potential of Daldinia eschscholtzii MFLUCC 19-0629 through bioactivity and bioinformatics studies for enhanced sustainable agriculture production.</title>
        <authorList>
            <person name="Brooks S."/>
            <person name="Weaver J.A."/>
            <person name="Klomchit A."/>
            <person name="Alharthi S.A."/>
            <person name="Onlamun T."/>
            <person name="Nurani R."/>
            <person name="Vong T.K."/>
            <person name="Alberti F."/>
            <person name="Greco C."/>
        </authorList>
    </citation>
    <scope>NUCLEOTIDE SEQUENCE [LARGE SCALE GENOMIC DNA]</scope>
    <source>
        <strain evidence="1">MFLUCC 19-0629</strain>
    </source>
</reference>
<proteinExistence type="predicted"/>
<sequence length="94" mass="10613">MAWSCKAYKAGNDWSVDILNTFNVIHNIPGGADQVAFLITPKDYNTFIFMWSEENGQGLRTTMSFDADAGTKYGGRRTVEEFKSWQISINTQHA</sequence>
<gene>
    <name evidence="1" type="ORF">Daesc_010035</name>
</gene>
<accession>A0AAX6M7U3</accession>
<dbReference type="EMBL" id="JBANMG010000010">
    <property type="protein sequence ID" value="KAK6948271.1"/>
    <property type="molecule type" value="Genomic_DNA"/>
</dbReference>
<protein>
    <submittedName>
        <fullName evidence="1">Uncharacterized protein</fullName>
    </submittedName>
</protein>